<keyword evidence="5" id="KW-1185">Reference proteome</keyword>
<protein>
    <submittedName>
        <fullName evidence="4">Alcohol dehydrogenase IV</fullName>
    </submittedName>
</protein>
<dbReference type="GO" id="GO:0004022">
    <property type="term" value="F:alcohol dehydrogenase (NAD+) activity"/>
    <property type="evidence" value="ECO:0007669"/>
    <property type="project" value="TreeGrafter"/>
</dbReference>
<dbReference type="Gene3D" id="1.20.1090.10">
    <property type="entry name" value="Dehydroquinate synthase-like - alpha domain"/>
    <property type="match status" value="1"/>
</dbReference>
<proteinExistence type="predicted"/>
<gene>
    <name evidence="4" type="ORF">SCHPADRAFT_908058</name>
</gene>
<dbReference type="STRING" id="27342.A0A0H2RCA5"/>
<dbReference type="InParanoid" id="A0A0H2RCA5"/>
<dbReference type="PROSITE" id="PS00060">
    <property type="entry name" value="ADH_IRON_2"/>
    <property type="match status" value="1"/>
</dbReference>
<dbReference type="Proteomes" id="UP000053477">
    <property type="component" value="Unassembled WGS sequence"/>
</dbReference>
<organism evidence="4 5">
    <name type="scientific">Schizopora paradoxa</name>
    <dbReference type="NCBI Taxonomy" id="27342"/>
    <lineage>
        <taxon>Eukaryota</taxon>
        <taxon>Fungi</taxon>
        <taxon>Dikarya</taxon>
        <taxon>Basidiomycota</taxon>
        <taxon>Agaricomycotina</taxon>
        <taxon>Agaricomycetes</taxon>
        <taxon>Hymenochaetales</taxon>
        <taxon>Schizoporaceae</taxon>
        <taxon>Schizopora</taxon>
    </lineage>
</organism>
<dbReference type="AlphaFoldDB" id="A0A0H2RCA5"/>
<dbReference type="EMBL" id="KQ086065">
    <property type="protein sequence ID" value="KLO09147.1"/>
    <property type="molecule type" value="Genomic_DNA"/>
</dbReference>
<dbReference type="Pfam" id="PF25137">
    <property type="entry name" value="ADH_Fe_C"/>
    <property type="match status" value="1"/>
</dbReference>
<name>A0A0H2RCA5_9AGAM</name>
<dbReference type="CDD" id="cd08192">
    <property type="entry name" value="MAR-like"/>
    <property type="match status" value="1"/>
</dbReference>
<dbReference type="InterPro" id="IPR018211">
    <property type="entry name" value="ADH_Fe_CS"/>
</dbReference>
<dbReference type="GO" id="GO:0046872">
    <property type="term" value="F:metal ion binding"/>
    <property type="evidence" value="ECO:0007669"/>
    <property type="project" value="InterPro"/>
</dbReference>
<dbReference type="Pfam" id="PF00465">
    <property type="entry name" value="Fe-ADH"/>
    <property type="match status" value="1"/>
</dbReference>
<evidence type="ECO:0000256" key="1">
    <source>
        <dbReference type="ARBA" id="ARBA00023002"/>
    </source>
</evidence>
<evidence type="ECO:0000313" key="4">
    <source>
        <dbReference type="EMBL" id="KLO09147.1"/>
    </source>
</evidence>
<keyword evidence="1" id="KW-0560">Oxidoreductase</keyword>
<feature type="domain" description="Fe-containing alcohol dehydrogenase-like C-terminal" evidence="3">
    <location>
        <begin position="191"/>
        <end position="365"/>
    </location>
</feature>
<dbReference type="InterPro" id="IPR039697">
    <property type="entry name" value="Alcohol_dehydrogenase_Fe"/>
</dbReference>
<dbReference type="PANTHER" id="PTHR11496:SF97">
    <property type="entry name" value="ALCOHOL DEHYDROGENASE IRON-TYPE_GLYCEROL DEHYDROGENASE GLDA DOMAIN-CONTAINING PROTEIN"/>
    <property type="match status" value="1"/>
</dbReference>
<dbReference type="PANTHER" id="PTHR11496">
    <property type="entry name" value="ALCOHOL DEHYDROGENASE"/>
    <property type="match status" value="1"/>
</dbReference>
<dbReference type="InterPro" id="IPR056798">
    <property type="entry name" value="ADH_Fe_C"/>
</dbReference>
<evidence type="ECO:0000259" key="2">
    <source>
        <dbReference type="Pfam" id="PF00465"/>
    </source>
</evidence>
<dbReference type="GO" id="GO:0005739">
    <property type="term" value="C:mitochondrion"/>
    <property type="evidence" value="ECO:0007669"/>
    <property type="project" value="TreeGrafter"/>
</dbReference>
<sequence>MSESPRTTIQGSLGSSPTLQSVFYGPGCVSNALPKLIKSFGVKKALVVTGNTLRTKTDVVKKVETILEQHDAHGATFSGIGEHAPIAGILKAVDQLKELRADFLVSVGGGSPIDAAKAIAYRFKDTPESGGKILPHFGIPTTLSAAEYTSGAGYTGEDGHKIAVISPEIGLSGIILDAELTLPTPERLWLSTGMRAMDHAVETMYRPNIAHPVKFLGYGAIADLFKYLPLSKANPENVEYRQRLLIAAWMSLWPIRFHENSPIGISHLLGHKLGATYSIPHGMTSCLTLAAVVKLQSELASPEDKKYLADILFHLGVPSTGSVDGDILLLSDLLDKLVVQLGLKTTLEAYKVPREDLPKIAERALGSKEVPAFSKVVGLLETIYA</sequence>
<reference evidence="4 5" key="1">
    <citation type="submission" date="2015-04" db="EMBL/GenBank/DDBJ databases">
        <title>Complete genome sequence of Schizopora paradoxa KUC8140, a cosmopolitan wood degrader in East Asia.</title>
        <authorList>
            <consortium name="DOE Joint Genome Institute"/>
            <person name="Min B."/>
            <person name="Park H."/>
            <person name="Jang Y."/>
            <person name="Kim J.-J."/>
            <person name="Kim K.H."/>
            <person name="Pangilinan J."/>
            <person name="Lipzen A."/>
            <person name="Riley R."/>
            <person name="Grigoriev I.V."/>
            <person name="Spatafora J.W."/>
            <person name="Choi I.-G."/>
        </authorList>
    </citation>
    <scope>NUCLEOTIDE SEQUENCE [LARGE SCALE GENOMIC DNA]</scope>
    <source>
        <strain evidence="4 5">KUC8140</strain>
    </source>
</reference>
<feature type="domain" description="Alcohol dehydrogenase iron-type/glycerol dehydrogenase GldA" evidence="2">
    <location>
        <begin position="21"/>
        <end position="177"/>
    </location>
</feature>
<dbReference type="OrthoDB" id="3360544at2759"/>
<dbReference type="InterPro" id="IPR001670">
    <property type="entry name" value="ADH_Fe/GldA"/>
</dbReference>
<dbReference type="SUPFAM" id="SSF56796">
    <property type="entry name" value="Dehydroquinate synthase-like"/>
    <property type="match status" value="1"/>
</dbReference>
<dbReference type="Gene3D" id="3.40.50.1970">
    <property type="match status" value="1"/>
</dbReference>
<accession>A0A0H2RCA5</accession>
<evidence type="ECO:0000259" key="3">
    <source>
        <dbReference type="Pfam" id="PF25137"/>
    </source>
</evidence>
<evidence type="ECO:0000313" key="5">
    <source>
        <dbReference type="Proteomes" id="UP000053477"/>
    </source>
</evidence>